<feature type="binding site" evidence="15 16">
    <location>
        <position position="104"/>
    </location>
    <ligand>
        <name>ATP</name>
        <dbReference type="ChEBI" id="CHEBI:30616"/>
    </ligand>
</feature>
<feature type="binding site" evidence="15 16">
    <location>
        <position position="11"/>
    </location>
    <ligand>
        <name>ATP</name>
        <dbReference type="ChEBI" id="CHEBI:30616"/>
    </ligand>
</feature>
<dbReference type="GO" id="GO:0005524">
    <property type="term" value="F:ATP binding"/>
    <property type="evidence" value="ECO:0007669"/>
    <property type="project" value="UniProtKB-UniRule"/>
</dbReference>
<protein>
    <recommendedName>
        <fullName evidence="5 15">Nucleoside diphosphate kinase</fullName>
        <shortName evidence="15">NDK</shortName>
        <shortName evidence="15">NDP kinase</shortName>
        <ecNumber evidence="4 15">2.7.4.6</ecNumber>
    </recommendedName>
    <alternativeName>
        <fullName evidence="15">Nucleoside-2-P kinase</fullName>
    </alternativeName>
</protein>
<dbReference type="PROSITE" id="PS00469">
    <property type="entry name" value="NDPK"/>
    <property type="match status" value="1"/>
</dbReference>
<dbReference type="EMBL" id="JAMQGP010000004">
    <property type="protein sequence ID" value="MCM2680142.1"/>
    <property type="molecule type" value="Genomic_DNA"/>
</dbReference>
<dbReference type="SUPFAM" id="SSF54919">
    <property type="entry name" value="Nucleoside diphosphate kinase, NDK"/>
    <property type="match status" value="1"/>
</dbReference>
<dbReference type="RefSeq" id="WP_251261564.1">
    <property type="nucleotide sequence ID" value="NZ_JAMQGP010000004.1"/>
</dbReference>
<evidence type="ECO:0000256" key="17">
    <source>
        <dbReference type="RuleBase" id="RU004011"/>
    </source>
</evidence>
<organism evidence="20 21">
    <name type="scientific">Echinimonas agarilytica</name>
    <dbReference type="NCBI Taxonomy" id="1215918"/>
    <lineage>
        <taxon>Bacteria</taxon>
        <taxon>Pseudomonadati</taxon>
        <taxon>Pseudomonadota</taxon>
        <taxon>Gammaproteobacteria</taxon>
        <taxon>Alteromonadales</taxon>
        <taxon>Echinimonadaceae</taxon>
        <taxon>Echinimonas</taxon>
    </lineage>
</organism>
<dbReference type="InterPro" id="IPR036850">
    <property type="entry name" value="NDK-like_dom_sf"/>
</dbReference>
<comment type="catalytic activity">
    <reaction evidence="15 18">
        <text>a 2'-deoxyribonucleoside 5'-diphosphate + ATP = a 2'-deoxyribonucleoside 5'-triphosphate + ADP</text>
        <dbReference type="Rhea" id="RHEA:44640"/>
        <dbReference type="ChEBI" id="CHEBI:30616"/>
        <dbReference type="ChEBI" id="CHEBI:61560"/>
        <dbReference type="ChEBI" id="CHEBI:73316"/>
        <dbReference type="ChEBI" id="CHEBI:456216"/>
        <dbReference type="EC" id="2.7.4.6"/>
    </reaction>
</comment>
<evidence type="ECO:0000313" key="20">
    <source>
        <dbReference type="EMBL" id="MCM2680142.1"/>
    </source>
</evidence>
<evidence type="ECO:0000256" key="3">
    <source>
        <dbReference type="ARBA" id="ARBA00008142"/>
    </source>
</evidence>
<evidence type="ECO:0000256" key="2">
    <source>
        <dbReference type="ARBA" id="ARBA00004496"/>
    </source>
</evidence>
<dbReference type="InterPro" id="IPR034907">
    <property type="entry name" value="NDK-like_dom"/>
</dbReference>
<dbReference type="GO" id="GO:0005737">
    <property type="term" value="C:cytoplasm"/>
    <property type="evidence" value="ECO:0007669"/>
    <property type="project" value="UniProtKB-SubCell"/>
</dbReference>
<comment type="subunit">
    <text evidence="15">Homotetramer.</text>
</comment>
<name>A0AA41W6Y6_9GAMM</name>
<evidence type="ECO:0000256" key="11">
    <source>
        <dbReference type="ARBA" id="ARBA00022777"/>
    </source>
</evidence>
<dbReference type="Pfam" id="PF00334">
    <property type="entry name" value="NDK"/>
    <property type="match status" value="1"/>
</dbReference>
<dbReference type="EC" id="2.7.4.6" evidence="4 15"/>
<reference evidence="20 21" key="1">
    <citation type="journal article" date="2013" name="Antonie Van Leeuwenhoek">
        <title>Echinimonas agarilytica gen. nov., sp. nov., a new gammaproteobacterium isolated from the sea urchin Strongylocentrotus intermedius.</title>
        <authorList>
            <person name="Nedashkovskaya O.I."/>
            <person name="Stenkova A.M."/>
            <person name="Zhukova N.V."/>
            <person name="Van Trappen S."/>
            <person name="Lee J.S."/>
            <person name="Kim S.B."/>
        </authorList>
    </citation>
    <scope>NUCLEOTIDE SEQUENCE [LARGE SCALE GENOMIC DNA]</scope>
    <source>
        <strain evidence="20 21">KMM 6351</strain>
    </source>
</reference>
<dbReference type="PRINTS" id="PR01243">
    <property type="entry name" value="NUCDPKINASE"/>
</dbReference>
<keyword evidence="6 15" id="KW-0963">Cytoplasm</keyword>
<evidence type="ECO:0000256" key="18">
    <source>
        <dbReference type="RuleBase" id="RU004013"/>
    </source>
</evidence>
<comment type="catalytic activity">
    <reaction evidence="15">
        <text>a ribonucleoside 5'-diphosphate + ATP = a ribonucleoside 5'-triphosphate + ADP</text>
        <dbReference type="Rhea" id="RHEA:18113"/>
        <dbReference type="ChEBI" id="CHEBI:30616"/>
        <dbReference type="ChEBI" id="CHEBI:57930"/>
        <dbReference type="ChEBI" id="CHEBI:61557"/>
        <dbReference type="ChEBI" id="CHEBI:456216"/>
        <dbReference type="EC" id="2.7.4.6"/>
    </reaction>
</comment>
<evidence type="ECO:0000256" key="7">
    <source>
        <dbReference type="ARBA" id="ARBA00022553"/>
    </source>
</evidence>
<feature type="domain" description="Nucleoside diphosphate kinase-like" evidence="19">
    <location>
        <begin position="3"/>
        <end position="140"/>
    </location>
</feature>
<comment type="cofactor">
    <cofactor evidence="1 15">
        <name>Mg(2+)</name>
        <dbReference type="ChEBI" id="CHEBI:18420"/>
    </cofactor>
</comment>
<dbReference type="NCBIfam" id="NF001908">
    <property type="entry name" value="PRK00668.1"/>
    <property type="match status" value="1"/>
</dbReference>
<keyword evidence="14 15" id="KW-0546">Nucleotide metabolism</keyword>
<dbReference type="PANTHER" id="PTHR11349">
    <property type="entry name" value="NUCLEOSIDE DIPHOSPHATE KINASE"/>
    <property type="match status" value="1"/>
</dbReference>
<keyword evidence="10 15" id="KW-0547">Nucleotide-binding</keyword>
<dbReference type="GO" id="GO:0006183">
    <property type="term" value="P:GTP biosynthetic process"/>
    <property type="evidence" value="ECO:0007669"/>
    <property type="project" value="UniProtKB-UniRule"/>
</dbReference>
<dbReference type="CDD" id="cd04413">
    <property type="entry name" value="NDPk_I"/>
    <property type="match status" value="1"/>
</dbReference>
<evidence type="ECO:0000256" key="16">
    <source>
        <dbReference type="PROSITE-ProRule" id="PRU00706"/>
    </source>
</evidence>
<evidence type="ECO:0000313" key="21">
    <source>
        <dbReference type="Proteomes" id="UP001165393"/>
    </source>
</evidence>
<dbReference type="GO" id="GO:0006228">
    <property type="term" value="P:UTP biosynthetic process"/>
    <property type="evidence" value="ECO:0007669"/>
    <property type="project" value="UniProtKB-UniRule"/>
</dbReference>
<keyword evidence="13 15" id="KW-0460">Magnesium</keyword>
<comment type="caution">
    <text evidence="20">The sequence shown here is derived from an EMBL/GenBank/DDBJ whole genome shotgun (WGS) entry which is preliminary data.</text>
</comment>
<evidence type="ECO:0000256" key="1">
    <source>
        <dbReference type="ARBA" id="ARBA00001946"/>
    </source>
</evidence>
<feature type="binding site" evidence="15 16">
    <location>
        <position position="59"/>
    </location>
    <ligand>
        <name>ATP</name>
        <dbReference type="ChEBI" id="CHEBI:30616"/>
    </ligand>
</feature>
<evidence type="ECO:0000256" key="4">
    <source>
        <dbReference type="ARBA" id="ARBA00012966"/>
    </source>
</evidence>
<evidence type="ECO:0000256" key="8">
    <source>
        <dbReference type="ARBA" id="ARBA00022679"/>
    </source>
</evidence>
<evidence type="ECO:0000256" key="14">
    <source>
        <dbReference type="ARBA" id="ARBA00023080"/>
    </source>
</evidence>
<dbReference type="Gene3D" id="3.30.70.141">
    <property type="entry name" value="Nucleoside diphosphate kinase-like domain"/>
    <property type="match status" value="1"/>
</dbReference>
<dbReference type="GO" id="GO:0006241">
    <property type="term" value="P:CTP biosynthetic process"/>
    <property type="evidence" value="ECO:0007669"/>
    <property type="project" value="UniProtKB-UniRule"/>
</dbReference>
<evidence type="ECO:0000256" key="12">
    <source>
        <dbReference type="ARBA" id="ARBA00022840"/>
    </source>
</evidence>
<evidence type="ECO:0000256" key="9">
    <source>
        <dbReference type="ARBA" id="ARBA00022723"/>
    </source>
</evidence>
<gene>
    <name evidence="15 20" type="primary">ndk</name>
    <name evidence="20" type="ORF">NAF29_10745</name>
</gene>
<dbReference type="InterPro" id="IPR001564">
    <property type="entry name" value="Nucleoside_diP_kinase"/>
</dbReference>
<feature type="active site" description="Pros-phosphohistidine intermediate" evidence="15 16">
    <location>
        <position position="117"/>
    </location>
</feature>
<dbReference type="HAMAP" id="MF_00451">
    <property type="entry name" value="NDP_kinase"/>
    <property type="match status" value="1"/>
</dbReference>
<comment type="similarity">
    <text evidence="3 15 16 17">Belongs to the NDK family.</text>
</comment>
<feature type="binding site" evidence="15 16">
    <location>
        <position position="114"/>
    </location>
    <ligand>
        <name>ATP</name>
        <dbReference type="ChEBI" id="CHEBI:30616"/>
    </ligand>
</feature>
<keyword evidence="8 15" id="KW-0808">Transferase</keyword>
<evidence type="ECO:0000256" key="13">
    <source>
        <dbReference type="ARBA" id="ARBA00022842"/>
    </source>
</evidence>
<sequence>MAIQRTFSIIKPDAVAKNLIGAIYNRFESAGLTIIASKMIHMSQEQAEGFYAEHKERPFFADLVAFMTSGPVMVQALEGENAVLANREIMGATNPADAARGTLRADYATEVSENAVHGSDAVESAAREIAYFFSDDEICARTR</sequence>
<keyword evidence="21" id="KW-1185">Reference proteome</keyword>
<comment type="function">
    <text evidence="15">Major role in the synthesis of nucleoside triphosphates other than ATP. The ATP gamma phosphate is transferred to the NDP beta phosphate via a ping-pong mechanism, using a phosphorylated active-site intermediate.</text>
</comment>
<dbReference type="GO" id="GO:0046872">
    <property type="term" value="F:metal ion binding"/>
    <property type="evidence" value="ECO:0007669"/>
    <property type="project" value="UniProtKB-KW"/>
</dbReference>
<feature type="binding site" evidence="15 16">
    <location>
        <position position="87"/>
    </location>
    <ligand>
        <name>ATP</name>
        <dbReference type="ChEBI" id="CHEBI:30616"/>
    </ligand>
</feature>
<evidence type="ECO:0000256" key="10">
    <source>
        <dbReference type="ARBA" id="ARBA00022741"/>
    </source>
</evidence>
<keyword evidence="11 15" id="KW-0418">Kinase</keyword>
<evidence type="ECO:0000256" key="15">
    <source>
        <dbReference type="HAMAP-Rule" id="MF_00451"/>
    </source>
</evidence>
<keyword evidence="9 15" id="KW-0479">Metal-binding</keyword>
<dbReference type="PROSITE" id="PS51374">
    <property type="entry name" value="NDPK_LIKE"/>
    <property type="match status" value="1"/>
</dbReference>
<dbReference type="AlphaFoldDB" id="A0AA41W6Y6"/>
<proteinExistence type="inferred from homology"/>
<evidence type="ECO:0000259" key="19">
    <source>
        <dbReference type="SMART" id="SM00562"/>
    </source>
</evidence>
<accession>A0AA41W6Y6</accession>
<dbReference type="Proteomes" id="UP001165393">
    <property type="component" value="Unassembled WGS sequence"/>
</dbReference>
<keyword evidence="7 15" id="KW-0597">Phosphoprotein</keyword>
<keyword evidence="12 15" id="KW-0067">ATP-binding</keyword>
<dbReference type="SMART" id="SM00562">
    <property type="entry name" value="NDK"/>
    <property type="match status" value="1"/>
</dbReference>
<feature type="binding site" evidence="15 16">
    <location>
        <position position="93"/>
    </location>
    <ligand>
        <name>ATP</name>
        <dbReference type="ChEBI" id="CHEBI:30616"/>
    </ligand>
</feature>
<dbReference type="GO" id="GO:0004550">
    <property type="term" value="F:nucleoside diphosphate kinase activity"/>
    <property type="evidence" value="ECO:0007669"/>
    <property type="project" value="UniProtKB-UniRule"/>
</dbReference>
<comment type="subcellular location">
    <subcellularLocation>
        <location evidence="2 15">Cytoplasm</location>
    </subcellularLocation>
</comment>
<dbReference type="InterPro" id="IPR023005">
    <property type="entry name" value="Nucleoside_diP_kinase_AS"/>
</dbReference>
<evidence type="ECO:0000256" key="5">
    <source>
        <dbReference type="ARBA" id="ARBA00017632"/>
    </source>
</evidence>
<evidence type="ECO:0000256" key="6">
    <source>
        <dbReference type="ARBA" id="ARBA00022490"/>
    </source>
</evidence>
<dbReference type="FunFam" id="3.30.70.141:FF:000001">
    <property type="entry name" value="Nucleoside diphosphate kinase"/>
    <property type="match status" value="1"/>
</dbReference>